<accession>A0ACC1K3Z2</accession>
<dbReference type="Proteomes" id="UP001140234">
    <property type="component" value="Unassembled WGS sequence"/>
</dbReference>
<reference evidence="1" key="1">
    <citation type="submission" date="2022-07" db="EMBL/GenBank/DDBJ databases">
        <title>Phylogenomic reconstructions and comparative analyses of Kickxellomycotina fungi.</title>
        <authorList>
            <person name="Reynolds N.K."/>
            <person name="Stajich J.E."/>
            <person name="Barry K."/>
            <person name="Grigoriev I.V."/>
            <person name="Crous P."/>
            <person name="Smith M.E."/>
        </authorList>
    </citation>
    <scope>NUCLEOTIDE SEQUENCE</scope>
    <source>
        <strain evidence="1">CBS 109366</strain>
    </source>
</reference>
<evidence type="ECO:0000313" key="2">
    <source>
        <dbReference type="Proteomes" id="UP001140234"/>
    </source>
</evidence>
<proteinExistence type="predicted"/>
<protein>
    <submittedName>
        <fullName evidence="1">Uncharacterized protein</fullName>
    </submittedName>
</protein>
<evidence type="ECO:0000313" key="1">
    <source>
        <dbReference type="EMBL" id="KAJ2772793.1"/>
    </source>
</evidence>
<dbReference type="EMBL" id="JANBUJ010000317">
    <property type="protein sequence ID" value="KAJ2772793.1"/>
    <property type="molecule type" value="Genomic_DNA"/>
</dbReference>
<name>A0ACC1K3Z2_9FUNG</name>
<comment type="caution">
    <text evidence="1">The sequence shown here is derived from an EMBL/GenBank/DDBJ whole genome shotgun (WGS) entry which is preliminary data.</text>
</comment>
<sequence>MLPFDAVEEEALATHCLRSDAPARERDFLALHYVNCGRYAEAIRLFRALAKEETGRYLDGEQRRKRDERLVMVRNLTMLLPEAQRGIIEELEALDEGAGEGPSATAAADKSRPSAQGAGPDPARSRPMDVDGMDHRRETGGTAGNDSGRAAAPLSVLLSASKSERHQRSVVGVHGAPQSPSHSLLRVLMRQMAAGKPHRVGASGRAPEAQASADAGASDKQGAAGAPAASGSRSTPMSGRANGAPAEVSPAAAGSPALVPRRVPFSGTPSTPRQSGPSKPANLADAGRTPGRRLLAHAALAESPVSAERVPGGFPALGGLARSPAEQERQSTAADADPPADIDAGPSDAGTSDAGTLQTEGDSSEPAPDAQPRGQRRARRKPAQTAAAAAADHAAAGQKSARQFERARRQTETQPPATRSRKRT</sequence>
<organism evidence="1 2">
    <name type="scientific">Coemansia nantahalensis</name>
    <dbReference type="NCBI Taxonomy" id="2789366"/>
    <lineage>
        <taxon>Eukaryota</taxon>
        <taxon>Fungi</taxon>
        <taxon>Fungi incertae sedis</taxon>
        <taxon>Zoopagomycota</taxon>
        <taxon>Kickxellomycotina</taxon>
        <taxon>Kickxellomycetes</taxon>
        <taxon>Kickxellales</taxon>
        <taxon>Kickxellaceae</taxon>
        <taxon>Coemansia</taxon>
    </lineage>
</organism>
<gene>
    <name evidence="1" type="ORF">IWQ57_001612</name>
</gene>
<keyword evidence="2" id="KW-1185">Reference proteome</keyword>